<dbReference type="Gramene" id="TraesLAC5B03G02910070.1">
    <property type="protein sequence ID" value="TraesLAC5B03G02910070.1.CDS1"/>
    <property type="gene ID" value="TraesLAC5B03G02910070"/>
</dbReference>
<name>A0A3B6LSW4_WHEAT</name>
<gene>
    <name evidence="4" type="primary">LOC123116909</name>
</gene>
<feature type="domain" description="RING-type" evidence="3">
    <location>
        <begin position="80"/>
        <end position="126"/>
    </location>
</feature>
<dbReference type="Gramene" id="TraesRN5B0100913900.1">
    <property type="protein sequence ID" value="TraesRN5B0100913900.1"/>
    <property type="gene ID" value="TraesRN5B0100913900"/>
</dbReference>
<dbReference type="PANTHER" id="PTHR46719">
    <property type="entry name" value="TRANSCRIPTION FACTOR C2H2 FAMILY-RELATED"/>
    <property type="match status" value="1"/>
</dbReference>
<dbReference type="Gramene" id="TraesCS5B03G0941300.1">
    <property type="protein sequence ID" value="TraesCS5B03G0941300.1.CDS1"/>
    <property type="gene ID" value="TraesCS5B03G0941300"/>
</dbReference>
<dbReference type="STRING" id="4565.A0A3B6LSW4"/>
<accession>A0A3B6LSW4</accession>
<dbReference type="AlphaFoldDB" id="A0A3B6LSW4"/>
<dbReference type="GO" id="GO:0008270">
    <property type="term" value="F:zinc ion binding"/>
    <property type="evidence" value="ECO:0007669"/>
    <property type="project" value="UniProtKB-KW"/>
</dbReference>
<dbReference type="Gramene" id="TraesROB_scaffold_011652_01G000600.1">
    <property type="protein sequence ID" value="TraesROB_scaffold_011652_01G000600.1"/>
    <property type="gene ID" value="TraesROB_scaffold_011652_01G000600"/>
</dbReference>
<dbReference type="Proteomes" id="UP000019116">
    <property type="component" value="Chromosome 5B"/>
</dbReference>
<dbReference type="SUPFAM" id="SSF57850">
    <property type="entry name" value="RING/U-box"/>
    <property type="match status" value="1"/>
</dbReference>
<dbReference type="GeneID" id="123116909"/>
<dbReference type="SMART" id="SM00184">
    <property type="entry name" value="RING"/>
    <property type="match status" value="1"/>
</dbReference>
<dbReference type="PROSITE" id="PS50089">
    <property type="entry name" value="ZF_RING_2"/>
    <property type="match status" value="1"/>
</dbReference>
<dbReference type="RefSeq" id="XP_044393711.1">
    <property type="nucleotide sequence ID" value="XM_044537776.1"/>
</dbReference>
<evidence type="ECO:0000256" key="2">
    <source>
        <dbReference type="SAM" id="Phobius"/>
    </source>
</evidence>
<evidence type="ECO:0000313" key="4">
    <source>
        <dbReference type="EnsemblPlants" id="TraesCS5B02G374600.1.cds1"/>
    </source>
</evidence>
<keyword evidence="1" id="KW-0479">Metal-binding</keyword>
<evidence type="ECO:0000313" key="5">
    <source>
        <dbReference type="Proteomes" id="UP000019116"/>
    </source>
</evidence>
<keyword evidence="2" id="KW-0812">Transmembrane</keyword>
<dbReference type="Gramene" id="TraesLDM5B03G02958240.1">
    <property type="protein sequence ID" value="TraesLDM5B03G02958240.1.CDS1"/>
    <property type="gene ID" value="TraesLDM5B03G02958240"/>
</dbReference>
<dbReference type="Gramene" id="TraesARI7B03G04275750.1">
    <property type="protein sequence ID" value="TraesARI7B03G04275750.1.CDS1"/>
    <property type="gene ID" value="TraesARI7B03G04275750"/>
</dbReference>
<keyword evidence="5" id="KW-1185">Reference proteome</keyword>
<evidence type="ECO:0000259" key="3">
    <source>
        <dbReference type="PROSITE" id="PS50089"/>
    </source>
</evidence>
<dbReference type="Gramene" id="TraesMAC5B03G02953540.1">
    <property type="protein sequence ID" value="TraesMAC5B03G02953540.1.CDS1"/>
    <property type="gene ID" value="TraesMAC5B03G02953540"/>
</dbReference>
<protein>
    <recommendedName>
        <fullName evidence="3">RING-type domain-containing protein</fullName>
    </recommendedName>
</protein>
<dbReference type="Gramene" id="TraesNOR5B03G02983370.1">
    <property type="protein sequence ID" value="TraesNOR5B03G02983370.1.CDS1"/>
    <property type="gene ID" value="TraesNOR5B03G02983370"/>
</dbReference>
<dbReference type="EnsemblPlants" id="TraesCS5B02G374600.1">
    <property type="protein sequence ID" value="TraesCS5B02G374600.1.cds1"/>
    <property type="gene ID" value="TraesCS5B02G374600"/>
</dbReference>
<sequence length="152" mass="16360">MDPELVLHLEIAAVVVMAVIIVAVAVMASGGAYDDAVGTAAVHNADVESALGDDTLMTYKQAAARKKEKEKEEEEEEERCAICLSEYGEGEAGELVRVVPACGHFYHASCDVDRWLRKRRTCPLCRGGLGPSLPGLPRPECPPMPPRMPSLA</sequence>
<feature type="transmembrane region" description="Helical" evidence="2">
    <location>
        <begin position="6"/>
        <end position="28"/>
    </location>
</feature>
<dbReference type="Gramene" id="TraesSTA5B03G02946820.1">
    <property type="protein sequence ID" value="TraesSTA5B03G02946820.1.CDS1"/>
    <property type="gene ID" value="TraesSTA5B03G02946820"/>
</dbReference>
<dbReference type="InterPro" id="IPR013083">
    <property type="entry name" value="Znf_RING/FYVE/PHD"/>
</dbReference>
<dbReference type="Gramene" id="TraesSYM7B03G04064490.1">
    <property type="protein sequence ID" value="TraesSYM7B03G04064490.1.CDS1"/>
    <property type="gene ID" value="TraesSYM7B03G04064490"/>
</dbReference>
<dbReference type="SMR" id="A0A3B6LSW4"/>
<dbReference type="Pfam" id="PF13639">
    <property type="entry name" value="zf-RING_2"/>
    <property type="match status" value="1"/>
</dbReference>
<dbReference type="Gramene" id="TraesCLE_scaffold_008758_01G000400.1">
    <property type="protein sequence ID" value="TraesCLE_scaffold_008758_01G000400.1"/>
    <property type="gene ID" value="TraesCLE_scaffold_008758_01G000400"/>
</dbReference>
<dbReference type="Gramene" id="TraesJAG5B03G02952340.1">
    <property type="protein sequence ID" value="TraesJAG5B03G02952340.1.CDS1"/>
    <property type="gene ID" value="TraesJAG5B03G02952340"/>
</dbReference>
<proteinExistence type="predicted"/>
<dbReference type="Gramene" id="TraesWEE_scaffold_010237_01G000500.1">
    <property type="protein sequence ID" value="TraesWEE_scaffold_010237_01G000500.1"/>
    <property type="gene ID" value="TraesWEE_scaffold_010237_01G000500"/>
</dbReference>
<keyword evidence="2" id="KW-0472">Membrane</keyword>
<dbReference type="InterPro" id="IPR001841">
    <property type="entry name" value="Znf_RING"/>
</dbReference>
<dbReference type="InterPro" id="IPR045899">
    <property type="entry name" value="ATL71-like"/>
</dbReference>
<dbReference type="PANTHER" id="PTHR46719:SF7">
    <property type="entry name" value="RING-H2 FINGER PROTEIN ATL71-RELATED"/>
    <property type="match status" value="1"/>
</dbReference>
<dbReference type="Gene3D" id="3.30.40.10">
    <property type="entry name" value="Zinc/RING finger domain, C3HC4 (zinc finger)"/>
    <property type="match status" value="1"/>
</dbReference>
<keyword evidence="1" id="KW-0863">Zinc-finger</keyword>
<evidence type="ECO:0000256" key="1">
    <source>
        <dbReference type="PROSITE-ProRule" id="PRU00175"/>
    </source>
</evidence>
<dbReference type="Gramene" id="TraesCS5B02G374600.1">
    <property type="protein sequence ID" value="TraesCS5B02G374600.1.cds1"/>
    <property type="gene ID" value="TraesCS5B02G374600"/>
</dbReference>
<reference evidence="4" key="1">
    <citation type="submission" date="2018-08" db="EMBL/GenBank/DDBJ databases">
        <authorList>
            <person name="Rossello M."/>
        </authorList>
    </citation>
    <scope>NUCLEOTIDE SEQUENCE [LARGE SCALE GENOMIC DNA]</scope>
    <source>
        <strain evidence="4">cv. Chinese Spring</strain>
    </source>
</reference>
<dbReference type="Gramene" id="TraesCAD_scaffold_069210_01G000100.1">
    <property type="protein sequence ID" value="TraesCAD_scaffold_069210_01G000100.1"/>
    <property type="gene ID" value="TraesCAD_scaffold_069210_01G000100"/>
</dbReference>
<keyword evidence="2" id="KW-1133">Transmembrane helix</keyword>
<dbReference type="Gramene" id="TraesPARA_EIv1.0_1720730.1">
    <property type="protein sequence ID" value="TraesPARA_EIv1.0_1720730.1.CDS1"/>
    <property type="gene ID" value="TraesPARA_EIv1.0_1720730"/>
</dbReference>
<organism evidence="4">
    <name type="scientific">Triticum aestivum</name>
    <name type="common">Wheat</name>
    <dbReference type="NCBI Taxonomy" id="4565"/>
    <lineage>
        <taxon>Eukaryota</taxon>
        <taxon>Viridiplantae</taxon>
        <taxon>Streptophyta</taxon>
        <taxon>Embryophyta</taxon>
        <taxon>Tracheophyta</taxon>
        <taxon>Spermatophyta</taxon>
        <taxon>Magnoliopsida</taxon>
        <taxon>Liliopsida</taxon>
        <taxon>Poales</taxon>
        <taxon>Poaceae</taxon>
        <taxon>BOP clade</taxon>
        <taxon>Pooideae</taxon>
        <taxon>Triticodae</taxon>
        <taxon>Triticeae</taxon>
        <taxon>Triticinae</taxon>
        <taxon>Triticum</taxon>
    </lineage>
</organism>
<reference evidence="4" key="2">
    <citation type="submission" date="2018-10" db="UniProtKB">
        <authorList>
            <consortium name="EnsemblPlants"/>
        </authorList>
    </citation>
    <scope>IDENTIFICATION</scope>
</reference>
<keyword evidence="1" id="KW-0862">Zinc</keyword>
<dbReference type="OrthoDB" id="8062037at2759"/>